<feature type="modified residue" description="4-aspartylphosphate" evidence="6">
    <location>
        <position position="445"/>
    </location>
</feature>
<name>A0A1B8TQ01_9FLAO</name>
<dbReference type="CDD" id="cd16922">
    <property type="entry name" value="HATPase_EvgS-ArcB-TorS-like"/>
    <property type="match status" value="1"/>
</dbReference>
<dbReference type="RefSeq" id="WP_068364521.1">
    <property type="nucleotide sequence ID" value="NZ_CP019419.1"/>
</dbReference>
<evidence type="ECO:0000256" key="1">
    <source>
        <dbReference type="ARBA" id="ARBA00000085"/>
    </source>
</evidence>
<dbReference type="CDD" id="cd00082">
    <property type="entry name" value="HisKA"/>
    <property type="match status" value="1"/>
</dbReference>
<dbReference type="Pfam" id="PF00072">
    <property type="entry name" value="Response_reg"/>
    <property type="match status" value="1"/>
</dbReference>
<proteinExistence type="predicted"/>
<evidence type="ECO:0000256" key="3">
    <source>
        <dbReference type="ARBA" id="ARBA00022553"/>
    </source>
</evidence>
<gene>
    <name evidence="9" type="ORF">LPB301_15970</name>
</gene>
<dbReference type="CDD" id="cd17546">
    <property type="entry name" value="REC_hyHK_CKI1_RcsC-like"/>
    <property type="match status" value="1"/>
</dbReference>
<dbReference type="InterPro" id="IPR036890">
    <property type="entry name" value="HATPase_C_sf"/>
</dbReference>
<dbReference type="OrthoDB" id="9811889at2"/>
<dbReference type="PANTHER" id="PTHR43047:SF72">
    <property type="entry name" value="OSMOSENSING HISTIDINE PROTEIN KINASE SLN1"/>
    <property type="match status" value="1"/>
</dbReference>
<dbReference type="GO" id="GO:0005886">
    <property type="term" value="C:plasma membrane"/>
    <property type="evidence" value="ECO:0007669"/>
    <property type="project" value="TreeGrafter"/>
</dbReference>
<comment type="caution">
    <text evidence="9">The sequence shown here is derived from an EMBL/GenBank/DDBJ whole genome shotgun (WGS) entry which is preliminary data.</text>
</comment>
<comment type="catalytic activity">
    <reaction evidence="1">
        <text>ATP + protein L-histidine = ADP + protein N-phospho-L-histidine.</text>
        <dbReference type="EC" id="2.7.13.3"/>
    </reaction>
</comment>
<dbReference type="SMART" id="SM00387">
    <property type="entry name" value="HATPase_c"/>
    <property type="match status" value="1"/>
</dbReference>
<reference evidence="10" key="1">
    <citation type="submission" date="2016-02" db="EMBL/GenBank/DDBJ databases">
        <title>Paenibacillus sp. LPB0068, isolated from Crassostrea gigas.</title>
        <authorList>
            <person name="Shin S.-K."/>
            <person name="Yi H."/>
        </authorList>
    </citation>
    <scope>NUCLEOTIDE SEQUENCE [LARGE SCALE GENOMIC DNA]</scope>
    <source>
        <strain evidence="10">KCTC 23969</strain>
    </source>
</reference>
<dbReference type="Pfam" id="PF02518">
    <property type="entry name" value="HATPase_c"/>
    <property type="match status" value="1"/>
</dbReference>
<dbReference type="PANTHER" id="PTHR43047">
    <property type="entry name" value="TWO-COMPONENT HISTIDINE PROTEIN KINASE"/>
    <property type="match status" value="1"/>
</dbReference>
<keyword evidence="5" id="KW-0418">Kinase</keyword>
<accession>A0A1B8TQ01</accession>
<evidence type="ECO:0000313" key="9">
    <source>
        <dbReference type="EMBL" id="OBY61558.1"/>
    </source>
</evidence>
<feature type="domain" description="Histidine kinase" evidence="7">
    <location>
        <begin position="151"/>
        <end position="372"/>
    </location>
</feature>
<dbReference type="KEGG" id="prn:BW723_11805"/>
<sequence>MLKIKLVIPKKIENAFIEITTDNQGVINKVTAGKFAKNEFLAGTSIFNSCSFLFGTLDLLPISESFVMEGMVINSEDEEFNVDLELFRTDDLITILIHNRTKTYKTISQLNQNRNDLFFMKREISEKNNELAILRKASDKANEEKSRFLAMMSHEVRNPLNTILGYTDMISDENLSKKVEEYVKYLAIAGKNLKVIVDDILDLSRIEAGKLQLAVEEVNVNDIIEGIFINYKSQNKNEKVKIELSKSDHIPDILLGDGVRLTQIITNLMSNALKFTKKGMVSLQANLILENPETTEICFKIIDTGRGMTPEQTVQIFEEYGQTELDDNRIHGGAGLGLAIVKRIVSAMQGTISVESVVDKGTVFSIEIPFKKVKNIATKQKAELSEEEIISLNGKKVLLADDDHLNQKITVHFLEKEGAKVTVVDNGLMAYNILNKEYFDIVLLDINMPEVTGVELVKRKEHLDFNTQIPFLALTGFATEEDKNHFLSIGFKDVVFKPYKPIELIGKLQCSLIDIE</sequence>
<dbReference type="InterPro" id="IPR004358">
    <property type="entry name" value="Sig_transdc_His_kin-like_C"/>
</dbReference>
<feature type="domain" description="Response regulatory" evidence="8">
    <location>
        <begin position="396"/>
        <end position="512"/>
    </location>
</feature>
<dbReference type="SUPFAM" id="SSF55874">
    <property type="entry name" value="ATPase domain of HSP90 chaperone/DNA topoisomerase II/histidine kinase"/>
    <property type="match status" value="1"/>
</dbReference>
<dbReference type="InterPro" id="IPR003661">
    <property type="entry name" value="HisK_dim/P_dom"/>
</dbReference>
<dbReference type="Pfam" id="PF00512">
    <property type="entry name" value="HisKA"/>
    <property type="match status" value="1"/>
</dbReference>
<dbReference type="Proteomes" id="UP000092612">
    <property type="component" value="Unassembled WGS sequence"/>
</dbReference>
<dbReference type="EMBL" id="LSFL01000042">
    <property type="protein sequence ID" value="OBY61558.1"/>
    <property type="molecule type" value="Genomic_DNA"/>
</dbReference>
<dbReference type="Gene3D" id="3.30.565.10">
    <property type="entry name" value="Histidine kinase-like ATPase, C-terminal domain"/>
    <property type="match status" value="1"/>
</dbReference>
<evidence type="ECO:0000259" key="8">
    <source>
        <dbReference type="PROSITE" id="PS50110"/>
    </source>
</evidence>
<keyword evidence="4" id="KW-0808">Transferase</keyword>
<dbReference type="FunFam" id="3.30.565.10:FF:000010">
    <property type="entry name" value="Sensor histidine kinase RcsC"/>
    <property type="match status" value="1"/>
</dbReference>
<evidence type="ECO:0000256" key="4">
    <source>
        <dbReference type="ARBA" id="ARBA00022679"/>
    </source>
</evidence>
<dbReference type="SUPFAM" id="SSF52172">
    <property type="entry name" value="CheY-like"/>
    <property type="match status" value="1"/>
</dbReference>
<dbReference type="SMART" id="SM00388">
    <property type="entry name" value="HisKA"/>
    <property type="match status" value="1"/>
</dbReference>
<dbReference type="InterPro" id="IPR005467">
    <property type="entry name" value="His_kinase_dom"/>
</dbReference>
<evidence type="ECO:0000313" key="10">
    <source>
        <dbReference type="Proteomes" id="UP000092612"/>
    </source>
</evidence>
<dbReference type="GO" id="GO:0009927">
    <property type="term" value="F:histidine phosphotransfer kinase activity"/>
    <property type="evidence" value="ECO:0007669"/>
    <property type="project" value="TreeGrafter"/>
</dbReference>
<evidence type="ECO:0000256" key="6">
    <source>
        <dbReference type="PROSITE-ProRule" id="PRU00169"/>
    </source>
</evidence>
<dbReference type="GO" id="GO:0000155">
    <property type="term" value="F:phosphorelay sensor kinase activity"/>
    <property type="evidence" value="ECO:0007669"/>
    <property type="project" value="InterPro"/>
</dbReference>
<keyword evidence="3 6" id="KW-0597">Phosphoprotein</keyword>
<dbReference type="AlphaFoldDB" id="A0A1B8TQ01"/>
<dbReference type="EC" id="2.7.13.3" evidence="2"/>
<dbReference type="PROSITE" id="PS50109">
    <property type="entry name" value="HIS_KIN"/>
    <property type="match status" value="1"/>
</dbReference>
<dbReference type="InterPro" id="IPR036097">
    <property type="entry name" value="HisK_dim/P_sf"/>
</dbReference>
<keyword evidence="10" id="KW-1185">Reference proteome</keyword>
<evidence type="ECO:0000256" key="2">
    <source>
        <dbReference type="ARBA" id="ARBA00012438"/>
    </source>
</evidence>
<dbReference type="Gene3D" id="3.40.50.2300">
    <property type="match status" value="1"/>
</dbReference>
<evidence type="ECO:0000256" key="5">
    <source>
        <dbReference type="ARBA" id="ARBA00022777"/>
    </source>
</evidence>
<evidence type="ECO:0000259" key="7">
    <source>
        <dbReference type="PROSITE" id="PS50109"/>
    </source>
</evidence>
<dbReference type="Gene3D" id="1.10.287.130">
    <property type="match status" value="1"/>
</dbReference>
<dbReference type="InterPro" id="IPR001789">
    <property type="entry name" value="Sig_transdc_resp-reg_receiver"/>
</dbReference>
<dbReference type="InterPro" id="IPR011006">
    <property type="entry name" value="CheY-like_superfamily"/>
</dbReference>
<dbReference type="PRINTS" id="PR00344">
    <property type="entry name" value="BCTRLSENSOR"/>
</dbReference>
<organism evidence="9 10">
    <name type="scientific">Polaribacter reichenbachii</name>
    <dbReference type="NCBI Taxonomy" id="996801"/>
    <lineage>
        <taxon>Bacteria</taxon>
        <taxon>Pseudomonadati</taxon>
        <taxon>Bacteroidota</taxon>
        <taxon>Flavobacteriia</taxon>
        <taxon>Flavobacteriales</taxon>
        <taxon>Flavobacteriaceae</taxon>
    </lineage>
</organism>
<dbReference type="InterPro" id="IPR003594">
    <property type="entry name" value="HATPase_dom"/>
</dbReference>
<dbReference type="PROSITE" id="PS50110">
    <property type="entry name" value="RESPONSE_REGULATORY"/>
    <property type="match status" value="1"/>
</dbReference>
<dbReference type="SUPFAM" id="SSF47384">
    <property type="entry name" value="Homodimeric domain of signal transducing histidine kinase"/>
    <property type="match status" value="1"/>
</dbReference>
<dbReference type="SMART" id="SM00448">
    <property type="entry name" value="REC"/>
    <property type="match status" value="1"/>
</dbReference>
<protein>
    <recommendedName>
        <fullName evidence="2">histidine kinase</fullName>
        <ecNumber evidence="2">2.7.13.3</ecNumber>
    </recommendedName>
</protein>
<dbReference type="STRING" id="996801.BW723_11805"/>